<sequence>MCEPCRNRYRSYGITKRAKWKESRSAANAELDALREEEDKKRAEAGLPPLSESPEAFNEWEAKIIEQIDGPGPVFAEDGSVQGPVLPARMCTVSHCHRILSGHYKYRRCEQHRLQNRFHSGLKRVREKDMKAVGPQRDGEGGDETDAEGEPRKVQLLEPLFTSAPIDIVRGSREDEFDDEKTMESLRQMAGIPPAARGIRRDNHVCSVKTCFNLLAPHVPWKMCDPCREHDRWVRNNRRLRDRGELPPLSPRKLGEPRPPKQPKASRAKNAKKRATLPQPNVVEGDGVCLNDTPALENSNAEASGSATPERVPSLDRGHQEPVAINDPLIPPSASSGTINVRYLALTVSYRWLQKKPPRPRSHL</sequence>
<evidence type="ECO:0000313" key="2">
    <source>
        <dbReference type="Proteomes" id="UP000790709"/>
    </source>
</evidence>
<proteinExistence type="predicted"/>
<dbReference type="EMBL" id="MU266413">
    <property type="protein sequence ID" value="KAH7924925.1"/>
    <property type="molecule type" value="Genomic_DNA"/>
</dbReference>
<name>A0ACB8BGK2_9AGAM</name>
<organism evidence="1 2">
    <name type="scientific">Leucogyrophana mollusca</name>
    <dbReference type="NCBI Taxonomy" id="85980"/>
    <lineage>
        <taxon>Eukaryota</taxon>
        <taxon>Fungi</taxon>
        <taxon>Dikarya</taxon>
        <taxon>Basidiomycota</taxon>
        <taxon>Agaricomycotina</taxon>
        <taxon>Agaricomycetes</taxon>
        <taxon>Agaricomycetidae</taxon>
        <taxon>Boletales</taxon>
        <taxon>Boletales incertae sedis</taxon>
        <taxon>Leucogyrophana</taxon>
    </lineage>
</organism>
<protein>
    <submittedName>
        <fullName evidence="1">Uncharacterized protein</fullName>
    </submittedName>
</protein>
<evidence type="ECO:0000313" key="1">
    <source>
        <dbReference type="EMBL" id="KAH7924925.1"/>
    </source>
</evidence>
<accession>A0ACB8BGK2</accession>
<reference evidence="1" key="1">
    <citation type="journal article" date="2021" name="New Phytol.">
        <title>Evolutionary innovations through gain and loss of genes in the ectomycorrhizal Boletales.</title>
        <authorList>
            <person name="Wu G."/>
            <person name="Miyauchi S."/>
            <person name="Morin E."/>
            <person name="Kuo A."/>
            <person name="Drula E."/>
            <person name="Varga T."/>
            <person name="Kohler A."/>
            <person name="Feng B."/>
            <person name="Cao Y."/>
            <person name="Lipzen A."/>
            <person name="Daum C."/>
            <person name="Hundley H."/>
            <person name="Pangilinan J."/>
            <person name="Johnson J."/>
            <person name="Barry K."/>
            <person name="LaButti K."/>
            <person name="Ng V."/>
            <person name="Ahrendt S."/>
            <person name="Min B."/>
            <person name="Choi I.G."/>
            <person name="Park H."/>
            <person name="Plett J.M."/>
            <person name="Magnuson J."/>
            <person name="Spatafora J.W."/>
            <person name="Nagy L.G."/>
            <person name="Henrissat B."/>
            <person name="Grigoriev I.V."/>
            <person name="Yang Z.L."/>
            <person name="Xu J."/>
            <person name="Martin F.M."/>
        </authorList>
    </citation>
    <scope>NUCLEOTIDE SEQUENCE</scope>
    <source>
        <strain evidence="1">KUC20120723A-06</strain>
    </source>
</reference>
<dbReference type="Proteomes" id="UP000790709">
    <property type="component" value="Unassembled WGS sequence"/>
</dbReference>
<comment type="caution">
    <text evidence="1">The sequence shown here is derived from an EMBL/GenBank/DDBJ whole genome shotgun (WGS) entry which is preliminary data.</text>
</comment>
<gene>
    <name evidence="1" type="ORF">BV22DRAFT_474677</name>
</gene>
<keyword evidence="2" id="KW-1185">Reference proteome</keyword>